<keyword evidence="3" id="KW-1185">Reference proteome</keyword>
<keyword evidence="1" id="KW-0472">Membrane</keyword>
<dbReference type="AlphaFoldDB" id="A0A5B8STF6"/>
<sequence length="145" mass="15475">MDSENTPNKDRSTFTGLLSDLTNELTSLVRQEIELAKAEVSEKISQTTSGATSVAIAGAVLFAGFLVLLAAAVFGLNTVLPPDTTPWLSALIVGVIVVIVGFIMLQSGRKKLKAQNLAPQRTLSSLKSDKQLAQKHEQNAKEALK</sequence>
<gene>
    <name evidence="2" type="ORF">FGL86_02790</name>
</gene>
<dbReference type="InterPro" id="IPR009937">
    <property type="entry name" value="Phage_holin_3_6"/>
</dbReference>
<keyword evidence="1" id="KW-0812">Transmembrane</keyword>
<dbReference type="RefSeq" id="WP_147183168.1">
    <property type="nucleotide sequence ID" value="NZ_CP042382.1"/>
</dbReference>
<keyword evidence="1" id="KW-1133">Transmembrane helix</keyword>
<evidence type="ECO:0000313" key="2">
    <source>
        <dbReference type="EMBL" id="QEA38100.1"/>
    </source>
</evidence>
<feature type="transmembrane region" description="Helical" evidence="1">
    <location>
        <begin position="87"/>
        <end position="105"/>
    </location>
</feature>
<dbReference type="KEGG" id="paur:FGL86_02790"/>
<dbReference type="EMBL" id="CP042382">
    <property type="protein sequence ID" value="QEA38100.1"/>
    <property type="molecule type" value="Genomic_DNA"/>
</dbReference>
<name>A0A5B8STF6_9GAMM</name>
<accession>A0A5B8STF6</accession>
<feature type="transmembrane region" description="Helical" evidence="1">
    <location>
        <begin position="53"/>
        <end position="75"/>
    </location>
</feature>
<reference evidence="2 3" key="1">
    <citation type="submission" date="2019-06" db="EMBL/GenBank/DDBJ databases">
        <title>Genome analyses of bacteria isolated from kimchi.</title>
        <authorList>
            <person name="Lee S."/>
            <person name="Ahn S."/>
            <person name="Roh S."/>
        </authorList>
    </citation>
    <scope>NUCLEOTIDE SEQUENCE [LARGE SCALE GENOMIC DNA]</scope>
    <source>
        <strain evidence="2 3">CBA4606</strain>
    </source>
</reference>
<proteinExistence type="predicted"/>
<protein>
    <submittedName>
        <fullName evidence="2">Phage holin family protein</fullName>
    </submittedName>
</protein>
<dbReference type="OrthoDB" id="6169441at2"/>
<evidence type="ECO:0000313" key="3">
    <source>
        <dbReference type="Proteomes" id="UP000321272"/>
    </source>
</evidence>
<organism evidence="2 3">
    <name type="scientific">Pistricoccus aurantiacus</name>
    <dbReference type="NCBI Taxonomy" id="1883414"/>
    <lineage>
        <taxon>Bacteria</taxon>
        <taxon>Pseudomonadati</taxon>
        <taxon>Pseudomonadota</taxon>
        <taxon>Gammaproteobacteria</taxon>
        <taxon>Oceanospirillales</taxon>
        <taxon>Halomonadaceae</taxon>
        <taxon>Pistricoccus</taxon>
    </lineage>
</organism>
<dbReference type="Proteomes" id="UP000321272">
    <property type="component" value="Chromosome"/>
</dbReference>
<dbReference type="Pfam" id="PF07332">
    <property type="entry name" value="Phage_holin_3_6"/>
    <property type="match status" value="1"/>
</dbReference>
<evidence type="ECO:0000256" key="1">
    <source>
        <dbReference type="SAM" id="Phobius"/>
    </source>
</evidence>